<evidence type="ECO:0000256" key="1">
    <source>
        <dbReference type="ARBA" id="ARBA00023002"/>
    </source>
</evidence>
<dbReference type="SUPFAM" id="SSF51735">
    <property type="entry name" value="NAD(P)-binding Rossmann-fold domains"/>
    <property type="match status" value="1"/>
</dbReference>
<dbReference type="RefSeq" id="WP_142619370.1">
    <property type="nucleotide sequence ID" value="NZ_VIRM01000015.1"/>
</dbReference>
<dbReference type="Pfam" id="PF00106">
    <property type="entry name" value="adh_short"/>
    <property type="match status" value="1"/>
</dbReference>
<sequence>MEIQGKTVLVAGATSGLGLGVARHFIERRANVVLLGRRAELAQKHATDLGSRALGVGADITDPKQVEAAIEAAIDRFGTIDINVNTAGYIVALPLVTAEGTATQVSEFSRLMNTNVIGTFNVMSQSAAVMLNNAPGEDGERGVILPEPSAPRQARRVRGVRRAHRRERLLQRIQPAPRRGVSHRPVVPFK</sequence>
<accession>A0A544YVB0</accession>
<organism evidence="2 3">
    <name type="scientific">Microbispora hainanensis</name>
    <dbReference type="NCBI Taxonomy" id="568844"/>
    <lineage>
        <taxon>Bacteria</taxon>
        <taxon>Bacillati</taxon>
        <taxon>Actinomycetota</taxon>
        <taxon>Actinomycetes</taxon>
        <taxon>Streptosporangiales</taxon>
        <taxon>Streptosporangiaceae</taxon>
        <taxon>Microbispora</taxon>
    </lineage>
</organism>
<dbReference type="Proteomes" id="UP000316541">
    <property type="component" value="Unassembled WGS sequence"/>
</dbReference>
<evidence type="ECO:0000313" key="2">
    <source>
        <dbReference type="EMBL" id="TQS20704.1"/>
    </source>
</evidence>
<proteinExistence type="predicted"/>
<name>A0A544YVB0_9ACTN</name>
<gene>
    <name evidence="2" type="ORF">FLX08_14560</name>
</gene>
<evidence type="ECO:0000313" key="3">
    <source>
        <dbReference type="Proteomes" id="UP000316541"/>
    </source>
</evidence>
<dbReference type="GO" id="GO:0016491">
    <property type="term" value="F:oxidoreductase activity"/>
    <property type="evidence" value="ECO:0007669"/>
    <property type="project" value="UniProtKB-KW"/>
</dbReference>
<keyword evidence="1" id="KW-0560">Oxidoreductase</keyword>
<dbReference type="Gene3D" id="3.40.50.720">
    <property type="entry name" value="NAD(P)-binding Rossmann-like Domain"/>
    <property type="match status" value="1"/>
</dbReference>
<dbReference type="PANTHER" id="PTHR43658">
    <property type="entry name" value="SHORT-CHAIN DEHYDROGENASE/REDUCTASE"/>
    <property type="match status" value="1"/>
</dbReference>
<dbReference type="PANTHER" id="PTHR43658:SF8">
    <property type="entry name" value="17-BETA-HYDROXYSTEROID DEHYDROGENASE 14-RELATED"/>
    <property type="match status" value="1"/>
</dbReference>
<dbReference type="InterPro" id="IPR002347">
    <property type="entry name" value="SDR_fam"/>
</dbReference>
<reference evidence="2 3" key="1">
    <citation type="submission" date="2019-07" db="EMBL/GenBank/DDBJ databases">
        <title>Microbispora hainanensis DSM 45428.</title>
        <authorList>
            <person name="Thawai C."/>
        </authorList>
    </citation>
    <scope>NUCLEOTIDE SEQUENCE [LARGE SCALE GENOMIC DNA]</scope>
    <source>
        <strain evidence="2 3">DSM 45428</strain>
    </source>
</reference>
<protein>
    <submittedName>
        <fullName evidence="2">SDR family NAD(P)-dependent oxidoreductase</fullName>
    </submittedName>
</protein>
<comment type="caution">
    <text evidence="2">The sequence shown here is derived from an EMBL/GenBank/DDBJ whole genome shotgun (WGS) entry which is preliminary data.</text>
</comment>
<dbReference type="InterPro" id="IPR036291">
    <property type="entry name" value="NAD(P)-bd_dom_sf"/>
</dbReference>
<dbReference type="PRINTS" id="PR00081">
    <property type="entry name" value="GDHRDH"/>
</dbReference>
<dbReference type="AlphaFoldDB" id="A0A544YVB0"/>
<dbReference type="EMBL" id="VIRM01000015">
    <property type="protein sequence ID" value="TQS20704.1"/>
    <property type="molecule type" value="Genomic_DNA"/>
</dbReference>